<dbReference type="AlphaFoldDB" id="F9DKI9"/>
<dbReference type="EMBL" id="AFPY01000109">
    <property type="protein sequence ID" value="EGQ14249.1"/>
    <property type="molecule type" value="Genomic_DNA"/>
</dbReference>
<gene>
    <name evidence="1" type="ORF">HMPREF9144_2181</name>
</gene>
<dbReference type="Proteomes" id="UP000004123">
    <property type="component" value="Unassembled WGS sequence"/>
</dbReference>
<name>F9DKI9_9BACT</name>
<sequence length="46" mass="5740">MNIWFRAFDTKLLINFYSTNFLRKVSLYKRKKMILGGFLYTKVYYF</sequence>
<evidence type="ECO:0000313" key="1">
    <source>
        <dbReference type="EMBL" id="EGQ14249.1"/>
    </source>
</evidence>
<evidence type="ECO:0000313" key="2">
    <source>
        <dbReference type="Proteomes" id="UP000004123"/>
    </source>
</evidence>
<accession>F9DKI9</accession>
<protein>
    <submittedName>
        <fullName evidence="1">Uncharacterized protein</fullName>
    </submittedName>
</protein>
<proteinExistence type="predicted"/>
<organism evidence="1 2">
    <name type="scientific">Prevotella pallens ATCC 700821</name>
    <dbReference type="NCBI Taxonomy" id="997353"/>
    <lineage>
        <taxon>Bacteria</taxon>
        <taxon>Pseudomonadati</taxon>
        <taxon>Bacteroidota</taxon>
        <taxon>Bacteroidia</taxon>
        <taxon>Bacteroidales</taxon>
        <taxon>Prevotellaceae</taxon>
        <taxon>Prevotella</taxon>
    </lineage>
</organism>
<reference evidence="1 2" key="1">
    <citation type="submission" date="2011-04" db="EMBL/GenBank/DDBJ databases">
        <authorList>
            <person name="Muzny D."/>
            <person name="Qin X."/>
            <person name="Deng J."/>
            <person name="Jiang H."/>
            <person name="Liu Y."/>
            <person name="Qu J."/>
            <person name="Song X.-Z."/>
            <person name="Zhang L."/>
            <person name="Thornton R."/>
            <person name="Coyle M."/>
            <person name="Francisco L."/>
            <person name="Jackson L."/>
            <person name="Javaid M."/>
            <person name="Korchina V."/>
            <person name="Kovar C."/>
            <person name="Mata R."/>
            <person name="Mathew T."/>
            <person name="Ngo R."/>
            <person name="Nguyen L."/>
            <person name="Nguyen N."/>
            <person name="Okwuonu G."/>
            <person name="Ongeri F."/>
            <person name="Pham C."/>
            <person name="Simmons D."/>
            <person name="Wilczek-Boney K."/>
            <person name="Hale W."/>
            <person name="Jakkamsetti A."/>
            <person name="Pham P."/>
            <person name="Ruth R."/>
            <person name="San Lucas F."/>
            <person name="Warren J."/>
            <person name="Zhang J."/>
            <person name="Zhao Z."/>
            <person name="Zhou C."/>
            <person name="Zhu D."/>
            <person name="Lee S."/>
            <person name="Bess C."/>
            <person name="Blankenburg K."/>
            <person name="Forbes L."/>
            <person name="Fu Q."/>
            <person name="Gubbala S."/>
            <person name="Hirani K."/>
            <person name="Jayaseelan J.C."/>
            <person name="Lara F."/>
            <person name="Munidasa M."/>
            <person name="Palculict T."/>
            <person name="Patil S."/>
            <person name="Pu L.-L."/>
            <person name="Saada N."/>
            <person name="Tang L."/>
            <person name="Weissenberger G."/>
            <person name="Zhu Y."/>
            <person name="Hemphill L."/>
            <person name="Shang Y."/>
            <person name="Youmans B."/>
            <person name="Ayvaz T."/>
            <person name="Ross M."/>
            <person name="Santibanez J."/>
            <person name="Aqrawi P."/>
            <person name="Gross S."/>
            <person name="Joshi V."/>
            <person name="Fowler G."/>
            <person name="Nazareth L."/>
            <person name="Reid J."/>
            <person name="Worley K."/>
            <person name="Petrosino J."/>
            <person name="Highlander S."/>
            <person name="Gibbs R."/>
        </authorList>
    </citation>
    <scope>NUCLEOTIDE SEQUENCE [LARGE SCALE GENOMIC DNA]</scope>
    <source>
        <strain evidence="1 2">ATCC 700821</strain>
    </source>
</reference>
<comment type="caution">
    <text evidence="1">The sequence shown here is derived from an EMBL/GenBank/DDBJ whole genome shotgun (WGS) entry which is preliminary data.</text>
</comment>
<dbReference type="HOGENOM" id="CLU_3187451_0_0_10"/>